<feature type="compositionally biased region" description="Polar residues" evidence="1">
    <location>
        <begin position="175"/>
        <end position="186"/>
    </location>
</feature>
<dbReference type="Gene3D" id="1.25.40.20">
    <property type="entry name" value="Ankyrin repeat-containing domain"/>
    <property type="match status" value="1"/>
</dbReference>
<dbReference type="Proteomes" id="UP001062632">
    <property type="component" value="Unassembled WGS sequence"/>
</dbReference>
<dbReference type="EMBL" id="BAQC01000003">
    <property type="protein sequence ID" value="GBR50616.1"/>
    <property type="molecule type" value="Genomic_DNA"/>
</dbReference>
<dbReference type="SUPFAM" id="SSF48403">
    <property type="entry name" value="Ankyrin repeat"/>
    <property type="match status" value="1"/>
</dbReference>
<sequence length="231" mass="24557">MKDTLSYTGRLAPRLLLSYNRPMRALNRFSRLLFVACLATTPAILVPWHAAHAQDADDAEAQQEAEDSAKKSEARKAAKRAAPPSALPGADGSDEDAGHARVDVNPTTALFDAINRGSLNAAKEALNRGADMGARNVLDQTPLDMAIDLNRNDIMFLLLSMRTYNPEGRLNTNLSDSGIDDSSGTPHMTIGGSATMVRPGKGGKSAKSTSPYDTRGGTPDTSIGFLGFGNR</sequence>
<dbReference type="InterPro" id="IPR036770">
    <property type="entry name" value="Ankyrin_rpt-contain_sf"/>
</dbReference>
<evidence type="ECO:0000256" key="1">
    <source>
        <dbReference type="SAM" id="MobiDB-lite"/>
    </source>
</evidence>
<keyword evidence="3" id="KW-1185">Reference proteome</keyword>
<protein>
    <submittedName>
        <fullName evidence="2">Ankyrin repeat protein</fullName>
    </submittedName>
</protein>
<feature type="region of interest" description="Disordered" evidence="1">
    <location>
        <begin position="56"/>
        <end position="100"/>
    </location>
</feature>
<feature type="region of interest" description="Disordered" evidence="1">
    <location>
        <begin position="175"/>
        <end position="231"/>
    </location>
</feature>
<feature type="compositionally biased region" description="Acidic residues" evidence="1">
    <location>
        <begin position="56"/>
        <end position="66"/>
    </location>
</feature>
<reference evidence="2 3" key="1">
    <citation type="submission" date="2013-04" db="EMBL/GenBank/DDBJ databases">
        <title>The genome sequencing project of 58 acetic acid bacteria.</title>
        <authorList>
            <person name="Okamoto-Kainuma A."/>
            <person name="Ishikawa M."/>
            <person name="Umino S."/>
            <person name="Koizumi Y."/>
            <person name="Shiwa Y."/>
            <person name="Yoshikawa H."/>
            <person name="Matsutani M."/>
            <person name="Matsushita K."/>
        </authorList>
    </citation>
    <scope>NUCLEOTIDE SEQUENCE [LARGE SCALE GENOMIC DNA]</scope>
    <source>
        <strain evidence="2 3">NBRC 106555</strain>
    </source>
</reference>
<evidence type="ECO:0000313" key="3">
    <source>
        <dbReference type="Proteomes" id="UP001062632"/>
    </source>
</evidence>
<evidence type="ECO:0000313" key="2">
    <source>
        <dbReference type="EMBL" id="GBR50616.1"/>
    </source>
</evidence>
<gene>
    <name evidence="2" type="ORF">AA106555_0276</name>
</gene>
<organism evidence="2 3">
    <name type="scientific">Neokomagataea thailandica NBRC 106555</name>
    <dbReference type="NCBI Taxonomy" id="1223520"/>
    <lineage>
        <taxon>Bacteria</taxon>
        <taxon>Pseudomonadati</taxon>
        <taxon>Pseudomonadota</taxon>
        <taxon>Alphaproteobacteria</taxon>
        <taxon>Acetobacterales</taxon>
        <taxon>Acetobacteraceae</taxon>
        <taxon>Neokomagataea</taxon>
    </lineage>
</organism>
<proteinExistence type="predicted"/>
<accession>A0ABQ0QMM3</accession>
<feature type="compositionally biased region" description="Basic and acidic residues" evidence="1">
    <location>
        <begin position="67"/>
        <end position="76"/>
    </location>
</feature>
<comment type="caution">
    <text evidence="2">The sequence shown here is derived from an EMBL/GenBank/DDBJ whole genome shotgun (WGS) entry which is preliminary data.</text>
</comment>
<name>A0ABQ0QMM3_9PROT</name>